<dbReference type="Proteomes" id="UP000252415">
    <property type="component" value="Unassembled WGS sequence"/>
</dbReference>
<dbReference type="GO" id="GO:0005975">
    <property type="term" value="P:carbohydrate metabolic process"/>
    <property type="evidence" value="ECO:0007669"/>
    <property type="project" value="InterPro"/>
</dbReference>
<reference evidence="7 8" key="1">
    <citation type="submission" date="2018-07" db="EMBL/GenBank/DDBJ databases">
        <title>Genomic Encyclopedia of Type Strains, Phase III (KMG-III): the genomes of soil and plant-associated and newly described type strains.</title>
        <authorList>
            <person name="Whitman W."/>
        </authorList>
    </citation>
    <scope>NUCLEOTIDE SEQUENCE [LARGE SCALE GENOMIC DNA]</scope>
    <source>
        <strain evidence="7 8">CECT 7506</strain>
    </source>
</reference>
<dbReference type="PANTHER" id="PTHR42812:SF2">
    <property type="entry name" value="XYLOSIDASE_ARABINOSIDASE"/>
    <property type="match status" value="1"/>
</dbReference>
<evidence type="ECO:0000256" key="6">
    <source>
        <dbReference type="RuleBase" id="RU361187"/>
    </source>
</evidence>
<dbReference type="SUPFAM" id="SSF49899">
    <property type="entry name" value="Concanavalin A-like lectins/glucanases"/>
    <property type="match status" value="1"/>
</dbReference>
<dbReference type="RefSeq" id="WP_114379542.1">
    <property type="nucleotide sequence ID" value="NZ_QPJD01000004.1"/>
</dbReference>
<accession>A0A368W735</accession>
<evidence type="ECO:0000256" key="2">
    <source>
        <dbReference type="ARBA" id="ARBA00022801"/>
    </source>
</evidence>
<name>A0A368W735_9BACL</name>
<organism evidence="7 8">
    <name type="scientific">Paenibacillus prosopidis</name>
    <dbReference type="NCBI Taxonomy" id="630520"/>
    <lineage>
        <taxon>Bacteria</taxon>
        <taxon>Bacillati</taxon>
        <taxon>Bacillota</taxon>
        <taxon>Bacilli</taxon>
        <taxon>Bacillales</taxon>
        <taxon>Paenibacillaceae</taxon>
        <taxon>Paenibacillus</taxon>
    </lineage>
</organism>
<dbReference type="CDD" id="cd09002">
    <property type="entry name" value="GH43_XYL-like"/>
    <property type="match status" value="1"/>
</dbReference>
<dbReference type="OrthoDB" id="9801455at2"/>
<dbReference type="InterPro" id="IPR006710">
    <property type="entry name" value="Glyco_hydro_43"/>
</dbReference>
<evidence type="ECO:0000256" key="3">
    <source>
        <dbReference type="ARBA" id="ARBA00023295"/>
    </source>
</evidence>
<dbReference type="Gene3D" id="2.115.10.20">
    <property type="entry name" value="Glycosyl hydrolase domain, family 43"/>
    <property type="match status" value="1"/>
</dbReference>
<dbReference type="InterPro" id="IPR023296">
    <property type="entry name" value="Glyco_hydro_beta-prop_sf"/>
</dbReference>
<dbReference type="InterPro" id="IPR051795">
    <property type="entry name" value="Glycosyl_Hydrlase_43"/>
</dbReference>
<keyword evidence="3 6" id="KW-0326">Glycosidase</keyword>
<feature type="site" description="Important for catalytic activity, responsible for pKa modulation of the active site Glu and correct orientation of both the proton donor and substrate" evidence="5">
    <location>
        <position position="120"/>
    </location>
</feature>
<dbReference type="AlphaFoldDB" id="A0A368W735"/>
<evidence type="ECO:0000256" key="1">
    <source>
        <dbReference type="ARBA" id="ARBA00009865"/>
    </source>
</evidence>
<comment type="caution">
    <text evidence="7">The sequence shown here is derived from an EMBL/GenBank/DDBJ whole genome shotgun (WGS) entry which is preliminary data.</text>
</comment>
<dbReference type="Gene3D" id="2.60.120.200">
    <property type="match status" value="1"/>
</dbReference>
<comment type="similarity">
    <text evidence="1 6">Belongs to the glycosyl hydrolase 43 family.</text>
</comment>
<evidence type="ECO:0000313" key="8">
    <source>
        <dbReference type="Proteomes" id="UP000252415"/>
    </source>
</evidence>
<dbReference type="PANTHER" id="PTHR42812">
    <property type="entry name" value="BETA-XYLOSIDASE"/>
    <property type="match status" value="1"/>
</dbReference>
<evidence type="ECO:0000256" key="5">
    <source>
        <dbReference type="PIRSR" id="PIRSR606710-2"/>
    </source>
</evidence>
<gene>
    <name evidence="7" type="ORF">DFP97_104304</name>
</gene>
<dbReference type="EMBL" id="QPJD01000004">
    <property type="protein sequence ID" value="RCW49646.1"/>
    <property type="molecule type" value="Genomic_DNA"/>
</dbReference>
<sequence length="479" mass="54175">MTKDIRKGDLGNGTYRNPVLAGDYADPSVLRVGNDYYMTHSSFTFTPGLLIWHSKDLVNWRPVGKALDHNIGDVWAPDFIVYEGTYYIYVPVDGKIVALTATAPEGPWSEPVQLGLEAIDPGHVIDQEGNRYLHTGGGYMNKLSNDGLSIEGETIHVYDGWEFPDEWVVEGKFLESPKLFYRNGYYYLTSAQGGTSGPPTSHMVISARSKNPWGPFENSPYNPVIRTQSRDERWYSKGHGTLVDTPNGEWWILYHAYEKNNYPLGRQTLLEPIEWTADGWFRVPEDISTDQPIAKPEGAAVEHGLPHSDSFTSDRLGLQWSFFKQHDKERYAFTGDAIVLQASEVVSPLVFMPEDHNYEVTVEVAIEAGSQGRLLLFYNQMYYSGMGISEEGIYGILRGWPAPCIPFNGKCVHMRLRNLEHEVIYFYSHDGSTWRKLPHSFEASGFHHNALGGFLALRIGLDTCGEGQVMFKNFQYRSL</sequence>
<keyword evidence="2 6" id="KW-0378">Hydrolase</keyword>
<dbReference type="InterPro" id="IPR013320">
    <property type="entry name" value="ConA-like_dom_sf"/>
</dbReference>
<dbReference type="SUPFAM" id="SSF75005">
    <property type="entry name" value="Arabinanase/levansucrase/invertase"/>
    <property type="match status" value="1"/>
</dbReference>
<proteinExistence type="inferred from homology"/>
<dbReference type="GO" id="GO:0004553">
    <property type="term" value="F:hydrolase activity, hydrolyzing O-glycosyl compounds"/>
    <property type="evidence" value="ECO:0007669"/>
    <property type="project" value="InterPro"/>
</dbReference>
<feature type="active site" description="Proton donor" evidence="4">
    <location>
        <position position="175"/>
    </location>
</feature>
<protein>
    <submittedName>
        <fullName evidence="7">Beta-xylosidase</fullName>
    </submittedName>
</protein>
<dbReference type="Pfam" id="PF04616">
    <property type="entry name" value="Glyco_hydro_43"/>
    <property type="match status" value="1"/>
</dbReference>
<feature type="active site" description="Proton acceptor" evidence="4">
    <location>
        <position position="26"/>
    </location>
</feature>
<evidence type="ECO:0000313" key="7">
    <source>
        <dbReference type="EMBL" id="RCW49646.1"/>
    </source>
</evidence>
<keyword evidence="8" id="KW-1185">Reference proteome</keyword>
<evidence type="ECO:0000256" key="4">
    <source>
        <dbReference type="PIRSR" id="PIRSR606710-1"/>
    </source>
</evidence>